<keyword evidence="3" id="KW-0687">Ribonucleoprotein</keyword>
<dbReference type="InterPro" id="IPR038579">
    <property type="entry name" value="Ribosomal_eS21_sf"/>
</dbReference>
<dbReference type="GO" id="GO:1990904">
    <property type="term" value="C:ribonucleoprotein complex"/>
    <property type="evidence" value="ECO:0007669"/>
    <property type="project" value="UniProtKB-KW"/>
</dbReference>
<reference evidence="5 6" key="1">
    <citation type="submission" date="2020-09" db="EMBL/GenBank/DDBJ databases">
        <title>De no assembly of potato wild relative species, Solanum commersonii.</title>
        <authorList>
            <person name="Cho K."/>
        </authorList>
    </citation>
    <scope>NUCLEOTIDE SEQUENCE [LARGE SCALE GENOMIC DNA]</scope>
    <source>
        <strain evidence="5">LZ3.2</strain>
        <tissue evidence="5">Leaf</tissue>
    </source>
</reference>
<keyword evidence="6" id="KW-1185">Reference proteome</keyword>
<sequence length="177" mass="19897">MSTPEFVASSSRQTSQQSSQAFNEASGPSKSKRKNVSKDKVDAISKRSKNSGKEIVVAPSIATVDKDEVEDGIESEDEDTVFAPRMISEEKTRLQIKKLQQQPIVKMQNDEGQNMDLYIPRNFATNRLITSKDHASVQLNVDHLDEFGQYIGQFTTYALCGFIRAHLKLAFYSLLYV</sequence>
<evidence type="ECO:0000313" key="6">
    <source>
        <dbReference type="Proteomes" id="UP000824120"/>
    </source>
</evidence>
<dbReference type="PANTHER" id="PTHR10442">
    <property type="entry name" value="40S RIBOSOMAL PROTEIN S21"/>
    <property type="match status" value="1"/>
</dbReference>
<proteinExistence type="inferred from homology"/>
<dbReference type="EMBL" id="JACXVP010000005">
    <property type="protein sequence ID" value="KAG5607357.1"/>
    <property type="molecule type" value="Genomic_DNA"/>
</dbReference>
<dbReference type="Gene3D" id="3.30.1230.20">
    <property type="match status" value="1"/>
</dbReference>
<name>A0A9J5Z562_SOLCO</name>
<comment type="similarity">
    <text evidence="1">Belongs to the eukaryotic ribosomal protein eS21 family.</text>
</comment>
<dbReference type="GO" id="GO:0006412">
    <property type="term" value="P:translation"/>
    <property type="evidence" value="ECO:0007669"/>
    <property type="project" value="InterPro"/>
</dbReference>
<dbReference type="Pfam" id="PF01249">
    <property type="entry name" value="Ribosomal_S21e"/>
    <property type="match status" value="1"/>
</dbReference>
<gene>
    <name evidence="5" type="ORF">H5410_028849</name>
</gene>
<accession>A0A9J5Z562</accession>
<evidence type="ECO:0000256" key="3">
    <source>
        <dbReference type="ARBA" id="ARBA00023274"/>
    </source>
</evidence>
<dbReference type="GO" id="GO:0003735">
    <property type="term" value="F:structural constituent of ribosome"/>
    <property type="evidence" value="ECO:0007669"/>
    <property type="project" value="InterPro"/>
</dbReference>
<comment type="caution">
    <text evidence="5">The sequence shown here is derived from an EMBL/GenBank/DDBJ whole genome shotgun (WGS) entry which is preliminary data.</text>
</comment>
<feature type="compositionally biased region" description="Basic and acidic residues" evidence="4">
    <location>
        <begin position="36"/>
        <end position="45"/>
    </location>
</feature>
<evidence type="ECO:0000256" key="2">
    <source>
        <dbReference type="ARBA" id="ARBA00022980"/>
    </source>
</evidence>
<organism evidence="5 6">
    <name type="scientific">Solanum commersonii</name>
    <name type="common">Commerson's wild potato</name>
    <name type="synonym">Commerson's nightshade</name>
    <dbReference type="NCBI Taxonomy" id="4109"/>
    <lineage>
        <taxon>Eukaryota</taxon>
        <taxon>Viridiplantae</taxon>
        <taxon>Streptophyta</taxon>
        <taxon>Embryophyta</taxon>
        <taxon>Tracheophyta</taxon>
        <taxon>Spermatophyta</taxon>
        <taxon>Magnoliopsida</taxon>
        <taxon>eudicotyledons</taxon>
        <taxon>Gunneridae</taxon>
        <taxon>Pentapetalae</taxon>
        <taxon>asterids</taxon>
        <taxon>lamiids</taxon>
        <taxon>Solanales</taxon>
        <taxon>Solanaceae</taxon>
        <taxon>Solanoideae</taxon>
        <taxon>Solaneae</taxon>
        <taxon>Solanum</taxon>
    </lineage>
</organism>
<feature type="region of interest" description="Disordered" evidence="4">
    <location>
        <begin position="1"/>
        <end position="49"/>
    </location>
</feature>
<dbReference type="GO" id="GO:0005840">
    <property type="term" value="C:ribosome"/>
    <property type="evidence" value="ECO:0007669"/>
    <property type="project" value="UniProtKB-KW"/>
</dbReference>
<evidence type="ECO:0000256" key="4">
    <source>
        <dbReference type="SAM" id="MobiDB-lite"/>
    </source>
</evidence>
<evidence type="ECO:0000313" key="5">
    <source>
        <dbReference type="EMBL" id="KAG5607357.1"/>
    </source>
</evidence>
<dbReference type="OrthoDB" id="522601at2759"/>
<keyword evidence="2" id="KW-0689">Ribosomal protein</keyword>
<protein>
    <submittedName>
        <fullName evidence="5">Uncharacterized protein</fullName>
    </submittedName>
</protein>
<dbReference type="InterPro" id="IPR001931">
    <property type="entry name" value="Ribosomal_eS21"/>
</dbReference>
<feature type="compositionally biased region" description="Low complexity" evidence="4">
    <location>
        <begin position="9"/>
        <end position="20"/>
    </location>
</feature>
<dbReference type="AlphaFoldDB" id="A0A9J5Z562"/>
<evidence type="ECO:0000256" key="1">
    <source>
        <dbReference type="ARBA" id="ARBA00010228"/>
    </source>
</evidence>
<dbReference type="Proteomes" id="UP000824120">
    <property type="component" value="Chromosome 5"/>
</dbReference>